<proteinExistence type="inferred from homology"/>
<dbReference type="InterPro" id="IPR011356">
    <property type="entry name" value="Leucine_aapep/pepB"/>
</dbReference>
<dbReference type="Pfam" id="PF18295">
    <property type="entry name" value="Pdase_M17_N2"/>
    <property type="match status" value="1"/>
</dbReference>
<dbReference type="KEGG" id="mbr:MONBRDRAFT_13001"/>
<dbReference type="PROSITE" id="PS00631">
    <property type="entry name" value="CYTOSOL_AP"/>
    <property type="match status" value="1"/>
</dbReference>
<keyword evidence="7" id="KW-1185">Reference proteome</keyword>
<dbReference type="Gene3D" id="3.40.50.10590">
    <property type="entry name" value="Zn-dependent exopeptidases"/>
    <property type="match status" value="1"/>
</dbReference>
<dbReference type="InterPro" id="IPR041417">
    <property type="entry name" value="NPEPL1_N"/>
</dbReference>
<dbReference type="InterPro" id="IPR000819">
    <property type="entry name" value="Peptidase_M17_C"/>
</dbReference>
<dbReference type="PANTHER" id="PTHR11963">
    <property type="entry name" value="LEUCINE AMINOPEPTIDASE-RELATED"/>
    <property type="match status" value="1"/>
</dbReference>
<evidence type="ECO:0000313" key="6">
    <source>
        <dbReference type="EMBL" id="EDQ84221.1"/>
    </source>
</evidence>
<dbReference type="Proteomes" id="UP000001357">
    <property type="component" value="Unassembled WGS sequence"/>
</dbReference>
<dbReference type="RefSeq" id="XP_001750945.1">
    <property type="nucleotide sequence ID" value="XM_001750893.1"/>
</dbReference>
<dbReference type="PANTHER" id="PTHR11963:SF4">
    <property type="entry name" value="AMINOPEPTIDASE NPEPL1-RELATED"/>
    <property type="match status" value="1"/>
</dbReference>
<dbReference type="PRINTS" id="PR00481">
    <property type="entry name" value="LAMNOPPTDASE"/>
</dbReference>
<dbReference type="FunCoup" id="A9VE03">
    <property type="interactions" value="385"/>
</dbReference>
<dbReference type="AlphaFoldDB" id="A9VE03"/>
<keyword evidence="4" id="KW-0378">Hydrolase</keyword>
<dbReference type="eggNOG" id="KOG2597">
    <property type="taxonomic scope" value="Eukaryota"/>
</dbReference>
<reference evidence="6 7" key="1">
    <citation type="journal article" date="2008" name="Nature">
        <title>The genome of the choanoflagellate Monosiga brevicollis and the origin of metazoans.</title>
        <authorList>
            <consortium name="JGI Sequencing"/>
            <person name="King N."/>
            <person name="Westbrook M.J."/>
            <person name="Young S.L."/>
            <person name="Kuo A."/>
            <person name="Abedin M."/>
            <person name="Chapman J."/>
            <person name="Fairclough S."/>
            <person name="Hellsten U."/>
            <person name="Isogai Y."/>
            <person name="Letunic I."/>
            <person name="Marr M."/>
            <person name="Pincus D."/>
            <person name="Putnam N."/>
            <person name="Rokas A."/>
            <person name="Wright K.J."/>
            <person name="Zuzow R."/>
            <person name="Dirks W."/>
            <person name="Good M."/>
            <person name="Goodstein D."/>
            <person name="Lemons D."/>
            <person name="Li W."/>
            <person name="Lyons J.B."/>
            <person name="Morris A."/>
            <person name="Nichols S."/>
            <person name="Richter D.J."/>
            <person name="Salamov A."/>
            <person name="Bork P."/>
            <person name="Lim W.A."/>
            <person name="Manning G."/>
            <person name="Miller W.T."/>
            <person name="McGinnis W."/>
            <person name="Shapiro H."/>
            <person name="Tjian R."/>
            <person name="Grigoriev I.V."/>
            <person name="Rokhsar D."/>
        </authorList>
    </citation>
    <scope>NUCLEOTIDE SEQUENCE [LARGE SCALE GENOMIC DNA]</scope>
    <source>
        <strain evidence="7">MX1 / ATCC 50154</strain>
    </source>
</reference>
<dbReference type="GO" id="GO:0005737">
    <property type="term" value="C:cytoplasm"/>
    <property type="evidence" value="ECO:0000318"/>
    <property type="project" value="GO_Central"/>
</dbReference>
<feature type="domain" description="Cytosol aminopeptidase" evidence="5">
    <location>
        <begin position="345"/>
        <end position="352"/>
    </location>
</feature>
<evidence type="ECO:0000256" key="3">
    <source>
        <dbReference type="ARBA" id="ARBA00022670"/>
    </source>
</evidence>
<dbReference type="GO" id="GO:0070006">
    <property type="term" value="F:metalloaminopeptidase activity"/>
    <property type="evidence" value="ECO:0007669"/>
    <property type="project" value="InterPro"/>
</dbReference>
<organism evidence="6 7">
    <name type="scientific">Monosiga brevicollis</name>
    <name type="common">Choanoflagellate</name>
    <dbReference type="NCBI Taxonomy" id="81824"/>
    <lineage>
        <taxon>Eukaryota</taxon>
        <taxon>Choanoflagellata</taxon>
        <taxon>Craspedida</taxon>
        <taxon>Salpingoecidae</taxon>
        <taxon>Monosiga</taxon>
    </lineage>
</organism>
<evidence type="ECO:0000259" key="5">
    <source>
        <dbReference type="PROSITE" id="PS00631"/>
    </source>
</evidence>
<dbReference type="STRING" id="81824.A9VE03"/>
<evidence type="ECO:0000256" key="2">
    <source>
        <dbReference type="ARBA" id="ARBA00022438"/>
    </source>
</evidence>
<dbReference type="InParanoid" id="A9VE03"/>
<comment type="similarity">
    <text evidence="1">Belongs to the peptidase M17 family.</text>
</comment>
<accession>A9VE03</accession>
<dbReference type="MEROPS" id="M17.006"/>
<dbReference type="GO" id="GO:0006508">
    <property type="term" value="P:proteolysis"/>
    <property type="evidence" value="ECO:0000318"/>
    <property type="project" value="GO_Central"/>
</dbReference>
<dbReference type="EMBL" id="CH991593">
    <property type="protein sequence ID" value="EDQ84221.1"/>
    <property type="molecule type" value="Genomic_DNA"/>
</dbReference>
<dbReference type="OMA" id="LGKMDGP"/>
<dbReference type="GO" id="GO:0030145">
    <property type="term" value="F:manganese ion binding"/>
    <property type="evidence" value="ECO:0007669"/>
    <property type="project" value="InterPro"/>
</dbReference>
<evidence type="ECO:0000313" key="7">
    <source>
        <dbReference type="Proteomes" id="UP000001357"/>
    </source>
</evidence>
<dbReference type="GeneID" id="5896220"/>
<dbReference type="SUPFAM" id="SSF53187">
    <property type="entry name" value="Zn-dependent exopeptidases"/>
    <property type="match status" value="1"/>
</dbReference>
<dbReference type="Gene3D" id="3.40.630.10">
    <property type="entry name" value="Zn peptidases"/>
    <property type="match status" value="1"/>
</dbReference>
<keyword evidence="2" id="KW-0031">Aminopeptidase</keyword>
<dbReference type="GO" id="GO:0008233">
    <property type="term" value="F:peptidase activity"/>
    <property type="evidence" value="ECO:0000318"/>
    <property type="project" value="GO_Central"/>
</dbReference>
<dbReference type="Pfam" id="PF00883">
    <property type="entry name" value="Peptidase_M17"/>
    <property type="match status" value="1"/>
</dbReference>
<name>A9VE03_MONBE</name>
<sequence>MPATIVVAAQPDTTAQRTVYVGFRSAIEEALPVLEAENADLLVAVCRGASVSGQRGGKAHATVAHAGADVRLIDLVFIPEESTRYNCKYRPDAVSRLISDVDSGARTSVVVVLPSIEDEVESRGAVVALTAAVARTCQIYTRKKNASETSSSTHVTISFHLGQSFFTNETVLQHATILAEHVRQCARLVDMPCNELPVSELAAHARAVADTLPGVVVEEVIGEDLQAQGFGGIYGVGKAAEDGPRLVVLKHEPAGATRAVAMAGKGIVYDTGGLSIKGKTFMPGMKRDMGGAAGVLHAFATLVKTGFSQNLYCLLACAENAVGPRATRPDDIHVMYSGKTVEINNTDAEGRLVLADAVSYAAQTFKPELLLNMCTLTGAQGIATGQLHAGIVCSSEDVEQDAVRAGRRSGDLTHPLMWCPELFSNEFASSVADMKNSVRNRSNAQVSCAAQFIGNHLPDGFVDQHAWLHIDMAAPAFEGERGTGYGVALLYDLLHSRFGTPL</sequence>
<dbReference type="CDD" id="cd00433">
    <property type="entry name" value="Peptidase_M17"/>
    <property type="match status" value="1"/>
</dbReference>
<evidence type="ECO:0000256" key="1">
    <source>
        <dbReference type="ARBA" id="ARBA00009528"/>
    </source>
</evidence>
<evidence type="ECO:0000256" key="4">
    <source>
        <dbReference type="ARBA" id="ARBA00022801"/>
    </source>
</evidence>
<keyword evidence="3" id="KW-0645">Protease</keyword>
<protein>
    <recommendedName>
        <fullName evidence="5">Cytosol aminopeptidase domain-containing protein</fullName>
    </recommendedName>
</protein>
<gene>
    <name evidence="6" type="ORF">MONBRDRAFT_13001</name>
</gene>